<feature type="transmembrane region" description="Helical" evidence="6">
    <location>
        <begin position="579"/>
        <end position="605"/>
    </location>
</feature>
<dbReference type="Gene3D" id="3.40.50.80">
    <property type="entry name" value="Nucleotide-binding domain of ferredoxin-NADP reductase (FNR) module"/>
    <property type="match status" value="2"/>
</dbReference>
<evidence type="ECO:0000313" key="9">
    <source>
        <dbReference type="Proteomes" id="UP000233551"/>
    </source>
</evidence>
<dbReference type="Pfam" id="PF08022">
    <property type="entry name" value="FAD_binding_8"/>
    <property type="match status" value="1"/>
</dbReference>
<evidence type="ECO:0000256" key="2">
    <source>
        <dbReference type="ARBA" id="ARBA00022692"/>
    </source>
</evidence>
<dbReference type="GO" id="GO:0000293">
    <property type="term" value="F:ferric-chelate reductase activity"/>
    <property type="evidence" value="ECO:0007669"/>
    <property type="project" value="TreeGrafter"/>
</dbReference>
<dbReference type="SUPFAM" id="SSF63380">
    <property type="entry name" value="Riboflavin synthase domain-like"/>
    <property type="match status" value="1"/>
</dbReference>
<feature type="domain" description="FAD-binding FR-type" evidence="7">
    <location>
        <begin position="343"/>
        <end position="458"/>
    </location>
</feature>
<feature type="transmembrane region" description="Helical" evidence="6">
    <location>
        <begin position="299"/>
        <end position="316"/>
    </location>
</feature>
<keyword evidence="4" id="KW-0560">Oxidoreductase</keyword>
<evidence type="ECO:0000256" key="3">
    <source>
        <dbReference type="ARBA" id="ARBA00022989"/>
    </source>
</evidence>
<keyword evidence="2 6" id="KW-0812">Transmembrane</keyword>
<evidence type="ECO:0000313" key="8">
    <source>
        <dbReference type="EMBL" id="PKI50254.1"/>
    </source>
</evidence>
<name>A0A2I0J1Z4_PUNGR</name>
<keyword evidence="9" id="KW-1185">Reference proteome</keyword>
<dbReference type="CDD" id="cd06186">
    <property type="entry name" value="NOX_Duox_like_FAD_NADP"/>
    <property type="match status" value="1"/>
</dbReference>
<dbReference type="InterPro" id="IPR013130">
    <property type="entry name" value="Fe3_Rdtase_TM_dom"/>
</dbReference>
<evidence type="ECO:0000259" key="7">
    <source>
        <dbReference type="PROSITE" id="PS51384"/>
    </source>
</evidence>
<dbReference type="InterPro" id="IPR039261">
    <property type="entry name" value="FNR_nucleotide-bd"/>
</dbReference>
<feature type="transmembrane region" description="Helical" evidence="6">
    <location>
        <begin position="36"/>
        <end position="56"/>
    </location>
</feature>
<dbReference type="PANTHER" id="PTHR11972:SF69">
    <property type="entry name" value="FERRIC REDUCTION OXIDASE 6-RELATED"/>
    <property type="match status" value="1"/>
</dbReference>
<evidence type="ECO:0000256" key="5">
    <source>
        <dbReference type="ARBA" id="ARBA00023136"/>
    </source>
</evidence>
<dbReference type="SFLD" id="SFLDS00052">
    <property type="entry name" value="Ferric_Reductase_Domain"/>
    <property type="match status" value="1"/>
</dbReference>
<feature type="transmembrane region" description="Helical" evidence="6">
    <location>
        <begin position="230"/>
        <end position="252"/>
    </location>
</feature>
<dbReference type="InterPro" id="IPR017927">
    <property type="entry name" value="FAD-bd_FR_type"/>
</dbReference>
<evidence type="ECO:0000256" key="1">
    <source>
        <dbReference type="ARBA" id="ARBA00004141"/>
    </source>
</evidence>
<dbReference type="GO" id="GO:0005886">
    <property type="term" value="C:plasma membrane"/>
    <property type="evidence" value="ECO:0007669"/>
    <property type="project" value="TreeGrafter"/>
</dbReference>
<dbReference type="STRING" id="22663.A0A2I0J1Z4"/>
<proteinExistence type="predicted"/>
<dbReference type="SUPFAM" id="SSF52343">
    <property type="entry name" value="Ferredoxin reductase-like, C-terminal NADP-linked domain"/>
    <property type="match status" value="1"/>
</dbReference>
<dbReference type="InterPro" id="IPR017938">
    <property type="entry name" value="Riboflavin_synthase-like_b-brl"/>
</dbReference>
<reference evidence="8 9" key="1">
    <citation type="submission" date="2017-11" db="EMBL/GenBank/DDBJ databases">
        <title>De-novo sequencing of pomegranate (Punica granatum L.) genome.</title>
        <authorList>
            <person name="Akparov Z."/>
            <person name="Amiraslanov A."/>
            <person name="Hajiyeva S."/>
            <person name="Abbasov M."/>
            <person name="Kaur K."/>
            <person name="Hamwieh A."/>
            <person name="Solovyev V."/>
            <person name="Salamov A."/>
            <person name="Braich B."/>
            <person name="Kosarev P."/>
            <person name="Mahmoud A."/>
            <person name="Hajiyev E."/>
            <person name="Babayeva S."/>
            <person name="Izzatullayeva V."/>
            <person name="Mammadov A."/>
            <person name="Mammadov A."/>
            <person name="Sharifova S."/>
            <person name="Ojaghi J."/>
            <person name="Eynullazada K."/>
            <person name="Bayramov B."/>
            <person name="Abdulazimova A."/>
            <person name="Shahmuradov I."/>
        </authorList>
    </citation>
    <scope>NUCLEOTIDE SEQUENCE [LARGE SCALE GENOMIC DNA]</scope>
    <source>
        <strain evidence="9">cv. AG2017</strain>
        <tissue evidence="8">Leaf</tissue>
    </source>
</reference>
<gene>
    <name evidence="8" type="ORF">CRG98_029327</name>
</gene>
<dbReference type="EMBL" id="PGOL01002138">
    <property type="protein sequence ID" value="PKI50254.1"/>
    <property type="molecule type" value="Genomic_DNA"/>
</dbReference>
<feature type="transmembrane region" description="Helical" evidence="6">
    <location>
        <begin position="322"/>
        <end position="339"/>
    </location>
</feature>
<dbReference type="InterPro" id="IPR050369">
    <property type="entry name" value="RBOH/FRE"/>
</dbReference>
<dbReference type="InterPro" id="IPR013112">
    <property type="entry name" value="FAD-bd_8"/>
</dbReference>
<feature type="transmembrane region" description="Helical" evidence="6">
    <location>
        <begin position="185"/>
        <end position="209"/>
    </location>
</feature>
<dbReference type="InterPro" id="IPR013121">
    <property type="entry name" value="Fe_red_NAD-bd_6"/>
</dbReference>
<evidence type="ECO:0000256" key="6">
    <source>
        <dbReference type="SAM" id="Phobius"/>
    </source>
</evidence>
<dbReference type="PROSITE" id="PS51384">
    <property type="entry name" value="FAD_FR"/>
    <property type="match status" value="1"/>
</dbReference>
<dbReference type="Proteomes" id="UP000233551">
    <property type="component" value="Unassembled WGS sequence"/>
</dbReference>
<accession>A0A2I0J1Z4</accession>
<keyword evidence="3 6" id="KW-1133">Transmembrane helix</keyword>
<dbReference type="SFLD" id="SFLDG01168">
    <property type="entry name" value="Ferric_reductase_subgroup_(FRE"/>
    <property type="match status" value="1"/>
</dbReference>
<dbReference type="Pfam" id="PF01794">
    <property type="entry name" value="Ferric_reduct"/>
    <property type="match status" value="1"/>
</dbReference>
<dbReference type="PANTHER" id="PTHR11972">
    <property type="entry name" value="NADPH OXIDASE"/>
    <property type="match status" value="1"/>
</dbReference>
<comment type="subcellular location">
    <subcellularLocation>
        <location evidence="1">Membrane</location>
        <topology evidence="1">Multi-pass membrane protein</topology>
    </subcellularLocation>
</comment>
<feature type="transmembrane region" description="Helical" evidence="6">
    <location>
        <begin position="272"/>
        <end position="292"/>
    </location>
</feature>
<evidence type="ECO:0000256" key="4">
    <source>
        <dbReference type="ARBA" id="ARBA00023002"/>
    </source>
</evidence>
<organism evidence="8 9">
    <name type="scientific">Punica granatum</name>
    <name type="common">Pomegranate</name>
    <dbReference type="NCBI Taxonomy" id="22663"/>
    <lineage>
        <taxon>Eukaryota</taxon>
        <taxon>Viridiplantae</taxon>
        <taxon>Streptophyta</taxon>
        <taxon>Embryophyta</taxon>
        <taxon>Tracheophyta</taxon>
        <taxon>Spermatophyta</taxon>
        <taxon>Magnoliopsida</taxon>
        <taxon>eudicotyledons</taxon>
        <taxon>Gunneridae</taxon>
        <taxon>Pentapetalae</taxon>
        <taxon>rosids</taxon>
        <taxon>malvids</taxon>
        <taxon>Myrtales</taxon>
        <taxon>Lythraceae</taxon>
        <taxon>Punica</taxon>
    </lineage>
</organism>
<dbReference type="Pfam" id="PF08030">
    <property type="entry name" value="NAD_binding_6"/>
    <property type="match status" value="1"/>
</dbReference>
<sequence>MEELSGSAEHQYLLSSKDPAPPCSESIAAGRILVKWFLEMAMGLIFAAWVTFIFLFPAPLVTELYYEWRALTSDTIFGGNGSAFLIFSGPVLAITILAIARRIVMCSREEQFVLWKLKPAKYPRFRLSTFPVVADGPFGVVSAAELIGICLVVAYVVWAISAYTLEDLSEYSKSPLPPILKSATMLEFLASRIGIVGEFCLAFLFLPVARGSALLRLVDIPFDRAARYHVWLGHLTMLLFTLHGLLYVIAWAMQGTLLEEITSWQVSDTSNFAGVIGLSVGLLMWVTSLPPVRKMQFEVFFYTHQLYIVFVIFFAMHVGDYFFTFACGAIFLFLLDRFLRFCQSRRTVNVISATRLSCGIIKLVLSKPASLRYNALSSIFLQIRELSWLQWHPFSVASSPLDGKNHLSVLIKVSGEWTAKLDRNMLDNQETCDQNETTFLPPKITASVEGPYGHEFPYHLSYENLVLVAGGIGISPFFAILSDILHRVGEGKPCLTSNVLLVWAIKKSNELPLLSTLDMESICAFSPDKLNLDIVIYITQESAPSLEEGIIIESAESSHVFPVSNGCGISVLAGTGNNIWLGLYVMSSIAGFIVLMTLLEIFNLLSYTETKSRYRGLLFVVCMLASVIIFGGPAVFLWSCWEKRTSAVEKSEHCEQNVQTAPLMPSNLPQRESISSRRVLYCSRPNFQEIFGSVSDQWGHVDIGVIVCGPATLETSVAGECRSRNLKRGSDSPIFHFHSHSFVL</sequence>
<comment type="caution">
    <text evidence="8">The sequence shown here is derived from an EMBL/GenBank/DDBJ whole genome shotgun (WGS) entry which is preliminary data.</text>
</comment>
<feature type="transmembrane region" description="Helical" evidence="6">
    <location>
        <begin position="617"/>
        <end position="638"/>
    </location>
</feature>
<protein>
    <recommendedName>
        <fullName evidence="7">FAD-binding FR-type domain-containing protein</fullName>
    </recommendedName>
</protein>
<keyword evidence="5 6" id="KW-0472">Membrane</keyword>
<dbReference type="AlphaFoldDB" id="A0A2I0J1Z4"/>
<feature type="transmembrane region" description="Helical" evidence="6">
    <location>
        <begin position="76"/>
        <end position="100"/>
    </location>
</feature>
<feature type="transmembrane region" description="Helical" evidence="6">
    <location>
        <begin position="146"/>
        <end position="165"/>
    </location>
</feature>